<dbReference type="InterPro" id="IPR011990">
    <property type="entry name" value="TPR-like_helical_dom_sf"/>
</dbReference>
<organism evidence="1 2">
    <name type="scientific">Elysia chlorotica</name>
    <name type="common">Eastern emerald elysia</name>
    <name type="synonym">Sea slug</name>
    <dbReference type="NCBI Taxonomy" id="188477"/>
    <lineage>
        <taxon>Eukaryota</taxon>
        <taxon>Metazoa</taxon>
        <taxon>Spiralia</taxon>
        <taxon>Lophotrochozoa</taxon>
        <taxon>Mollusca</taxon>
        <taxon>Gastropoda</taxon>
        <taxon>Heterobranchia</taxon>
        <taxon>Euthyneura</taxon>
        <taxon>Panpulmonata</taxon>
        <taxon>Sacoglossa</taxon>
        <taxon>Placobranchoidea</taxon>
        <taxon>Plakobranchidae</taxon>
        <taxon>Elysia</taxon>
    </lineage>
</organism>
<dbReference type="Proteomes" id="UP000271974">
    <property type="component" value="Unassembled WGS sequence"/>
</dbReference>
<dbReference type="PANTHER" id="PTHR46014">
    <property type="entry name" value="TETRATRICOPEPTIDE REPEAT PROTEIN 1"/>
    <property type="match status" value="1"/>
</dbReference>
<evidence type="ECO:0000313" key="1">
    <source>
        <dbReference type="EMBL" id="RUS74985.1"/>
    </source>
</evidence>
<proteinExistence type="predicted"/>
<reference evidence="1 2" key="1">
    <citation type="submission" date="2019-01" db="EMBL/GenBank/DDBJ databases">
        <title>A draft genome assembly of the solar-powered sea slug Elysia chlorotica.</title>
        <authorList>
            <person name="Cai H."/>
            <person name="Li Q."/>
            <person name="Fang X."/>
            <person name="Li J."/>
            <person name="Curtis N.E."/>
            <person name="Altenburger A."/>
            <person name="Shibata T."/>
            <person name="Feng M."/>
            <person name="Maeda T."/>
            <person name="Schwartz J.A."/>
            <person name="Shigenobu S."/>
            <person name="Lundholm N."/>
            <person name="Nishiyama T."/>
            <person name="Yang H."/>
            <person name="Hasebe M."/>
            <person name="Li S."/>
            <person name="Pierce S.K."/>
            <person name="Wang J."/>
        </authorList>
    </citation>
    <scope>NUCLEOTIDE SEQUENCE [LARGE SCALE GENOMIC DNA]</scope>
    <source>
        <strain evidence="1">EC2010</strain>
        <tissue evidence="1">Whole organism of an adult</tissue>
    </source>
</reference>
<dbReference type="InterPro" id="IPR052769">
    <property type="entry name" value="TPR_domain_protein"/>
</dbReference>
<feature type="non-terminal residue" evidence="1">
    <location>
        <position position="110"/>
    </location>
</feature>
<keyword evidence="2" id="KW-1185">Reference proteome</keyword>
<comment type="caution">
    <text evidence="1">The sequence shown here is derived from an EMBL/GenBank/DDBJ whole genome shotgun (WGS) entry which is preliminary data.</text>
</comment>
<dbReference type="Gene3D" id="1.25.40.10">
    <property type="entry name" value="Tetratricopeptide repeat domain"/>
    <property type="match status" value="1"/>
</dbReference>
<dbReference type="SUPFAM" id="SSF48452">
    <property type="entry name" value="TPR-like"/>
    <property type="match status" value="1"/>
</dbReference>
<dbReference type="AlphaFoldDB" id="A0A3S1B914"/>
<gene>
    <name evidence="1" type="ORF">EGW08_017252</name>
</gene>
<sequence>MEIKERESRIKRLEPHLPLLRKFQEPKAANKSSLLQIMRDLKDEGNTLFKECYFKEAGLFYSYALLVARQLERTFYHMVDREFVAVLYCNASLCSLKIEDYKEALKDADA</sequence>
<protein>
    <submittedName>
        <fullName evidence="1">Uncharacterized protein</fullName>
    </submittedName>
</protein>
<accession>A0A3S1B914</accession>
<dbReference type="STRING" id="188477.A0A3S1B914"/>
<dbReference type="OrthoDB" id="1872379at2759"/>
<dbReference type="PANTHER" id="PTHR46014:SF1">
    <property type="entry name" value="TETRATRICOPEPTIDE REPEAT PROTEIN 1"/>
    <property type="match status" value="1"/>
</dbReference>
<name>A0A3S1B914_ELYCH</name>
<dbReference type="EMBL" id="RQTK01000780">
    <property type="protein sequence ID" value="RUS74985.1"/>
    <property type="molecule type" value="Genomic_DNA"/>
</dbReference>
<evidence type="ECO:0000313" key="2">
    <source>
        <dbReference type="Proteomes" id="UP000271974"/>
    </source>
</evidence>